<dbReference type="InterPro" id="IPR016181">
    <property type="entry name" value="Acyl_CoA_acyltransferase"/>
</dbReference>
<proteinExistence type="predicted"/>
<dbReference type="AlphaFoldDB" id="A0A1F8A799"/>
<dbReference type="GeneID" id="34447640"/>
<keyword evidence="3" id="KW-0808">Transferase</keyword>
<feature type="region of interest" description="Disordered" evidence="1">
    <location>
        <begin position="74"/>
        <end position="95"/>
    </location>
</feature>
<dbReference type="GO" id="GO:0016747">
    <property type="term" value="F:acyltransferase activity, transferring groups other than amino-acyl groups"/>
    <property type="evidence" value="ECO:0007669"/>
    <property type="project" value="InterPro"/>
</dbReference>
<dbReference type="InterPro" id="IPR000182">
    <property type="entry name" value="GNAT_dom"/>
</dbReference>
<dbReference type="RefSeq" id="XP_022391303.1">
    <property type="nucleotide sequence ID" value="XM_022531380.1"/>
</dbReference>
<dbReference type="Proteomes" id="UP000179179">
    <property type="component" value="Unassembled WGS sequence"/>
</dbReference>
<dbReference type="PANTHER" id="PTHR43792">
    <property type="entry name" value="GNAT FAMILY, PUTATIVE (AFU_ORTHOLOGUE AFUA_3G00765)-RELATED-RELATED"/>
    <property type="match status" value="1"/>
</dbReference>
<evidence type="ECO:0000259" key="2">
    <source>
        <dbReference type="Pfam" id="PF13302"/>
    </source>
</evidence>
<feature type="domain" description="N-acetyltransferase" evidence="2">
    <location>
        <begin position="5"/>
        <end position="175"/>
    </location>
</feature>
<reference evidence="3 4" key="1">
    <citation type="journal article" date="2016" name="Genome Biol. Evol.">
        <title>Draft genome sequence of an aflatoxigenic Aspergillus species, A. bombycis.</title>
        <authorList>
            <person name="Moore G.G."/>
            <person name="Mack B.M."/>
            <person name="Beltz S.B."/>
            <person name="Gilbert M.K."/>
        </authorList>
    </citation>
    <scope>NUCLEOTIDE SEQUENCE [LARGE SCALE GENOMIC DNA]</scope>
    <source>
        <strain evidence="4">NRRL 26010</strain>
    </source>
</reference>
<evidence type="ECO:0000313" key="4">
    <source>
        <dbReference type="Proteomes" id="UP000179179"/>
    </source>
</evidence>
<dbReference type="Pfam" id="PF13302">
    <property type="entry name" value="Acetyltransf_3"/>
    <property type="match status" value="1"/>
</dbReference>
<protein>
    <submittedName>
        <fullName evidence="3">GNAT family acetyltransferase</fullName>
    </submittedName>
</protein>
<dbReference type="EMBL" id="LYCR01000022">
    <property type="protein sequence ID" value="OGM47586.1"/>
    <property type="molecule type" value="Genomic_DNA"/>
</dbReference>
<evidence type="ECO:0000256" key="1">
    <source>
        <dbReference type="SAM" id="MobiDB-lite"/>
    </source>
</evidence>
<dbReference type="PANTHER" id="PTHR43792:SF1">
    <property type="entry name" value="N-ACETYLTRANSFERASE DOMAIN-CONTAINING PROTEIN"/>
    <property type="match status" value="1"/>
</dbReference>
<keyword evidence="4" id="KW-1185">Reference proteome</keyword>
<dbReference type="Gene3D" id="3.40.630.30">
    <property type="match status" value="1"/>
</dbReference>
<gene>
    <name evidence="3" type="ORF">ABOM_004250</name>
</gene>
<dbReference type="OrthoDB" id="4072826at2759"/>
<dbReference type="SUPFAM" id="SSF55729">
    <property type="entry name" value="Acyl-CoA N-acyltransferases (Nat)"/>
    <property type="match status" value="1"/>
</dbReference>
<accession>A0A1F8A799</accession>
<evidence type="ECO:0000313" key="3">
    <source>
        <dbReference type="EMBL" id="OGM47586.1"/>
    </source>
</evidence>
<name>A0A1F8A799_9EURO</name>
<dbReference type="InterPro" id="IPR051531">
    <property type="entry name" value="N-acetyltransferase"/>
</dbReference>
<organism evidence="3 4">
    <name type="scientific">Aspergillus bombycis</name>
    <dbReference type="NCBI Taxonomy" id="109264"/>
    <lineage>
        <taxon>Eukaryota</taxon>
        <taxon>Fungi</taxon>
        <taxon>Dikarya</taxon>
        <taxon>Ascomycota</taxon>
        <taxon>Pezizomycotina</taxon>
        <taxon>Eurotiomycetes</taxon>
        <taxon>Eurotiomycetidae</taxon>
        <taxon>Eurotiales</taxon>
        <taxon>Aspergillaceae</taxon>
        <taxon>Aspergillus</taxon>
    </lineage>
</organism>
<comment type="caution">
    <text evidence="3">The sequence shown here is derived from an EMBL/GenBank/DDBJ whole genome shotgun (WGS) entry which is preliminary data.</text>
</comment>
<feature type="compositionally biased region" description="Low complexity" evidence="1">
    <location>
        <begin position="85"/>
        <end position="95"/>
    </location>
</feature>
<sequence>MQSTRLELVPLSKDHLPDYFSLRSDWEIEKWNRPQPITSIDEAEQELLGTLSSVDPTRDTYAILLRRDLDPKTIDRPQCTEATDNDSTSENSTDSDTVLVPGGFVGFIGVYRLDQVPDVFYSIHRSAWGLGIATEALLTFTELFWKIYPHHYRLIGRCDTENPASGRVMEKSGFEYYDYICADEFQPWMVPSARDSLRFVLVRPGYTLD</sequence>